<evidence type="ECO:0000259" key="2">
    <source>
        <dbReference type="PROSITE" id="PS50102"/>
    </source>
</evidence>
<dbReference type="SMART" id="SM00360">
    <property type="entry name" value="RRM"/>
    <property type="match status" value="1"/>
</dbReference>
<reference evidence="4" key="1">
    <citation type="submission" date="2022-11" db="UniProtKB">
        <authorList>
            <consortium name="WormBaseParasite"/>
        </authorList>
    </citation>
    <scope>IDENTIFICATION</scope>
</reference>
<dbReference type="PANTHER" id="PTHR48030:SF3">
    <property type="entry name" value="SPLICING FACTOR 3B SUBUNIT 4"/>
    <property type="match status" value="1"/>
</dbReference>
<dbReference type="AlphaFoldDB" id="A0A915DU82"/>
<dbReference type="Gene3D" id="3.30.70.330">
    <property type="match status" value="1"/>
</dbReference>
<dbReference type="InterPro" id="IPR035979">
    <property type="entry name" value="RBD_domain_sf"/>
</dbReference>
<dbReference type="GO" id="GO:0003723">
    <property type="term" value="F:RNA binding"/>
    <property type="evidence" value="ECO:0007669"/>
    <property type="project" value="UniProtKB-UniRule"/>
</dbReference>
<name>A0A915DU82_9BILA</name>
<dbReference type="CDD" id="cd15457">
    <property type="entry name" value="NADAR"/>
    <property type="match status" value="1"/>
</dbReference>
<dbReference type="GO" id="GO:0005730">
    <property type="term" value="C:nucleolus"/>
    <property type="evidence" value="ECO:0007669"/>
    <property type="project" value="TreeGrafter"/>
</dbReference>
<proteinExistence type="predicted"/>
<keyword evidence="1" id="KW-0694">RNA-binding</keyword>
<dbReference type="SUPFAM" id="SSF54928">
    <property type="entry name" value="RNA-binding domain, RBD"/>
    <property type="match status" value="1"/>
</dbReference>
<evidence type="ECO:0000313" key="4">
    <source>
        <dbReference type="WBParaSite" id="jg23230"/>
    </source>
</evidence>
<dbReference type="Pfam" id="PF08719">
    <property type="entry name" value="NADAR"/>
    <property type="match status" value="1"/>
</dbReference>
<dbReference type="InterPro" id="IPR052084">
    <property type="entry name" value="SF3B4_spliceosome_assoc"/>
</dbReference>
<protein>
    <submittedName>
        <fullName evidence="4">RRM domain-containing protein</fullName>
    </submittedName>
</protein>
<accession>A0A915DU82</accession>
<dbReference type="InterPro" id="IPR012816">
    <property type="entry name" value="NADAR"/>
</dbReference>
<evidence type="ECO:0000313" key="3">
    <source>
        <dbReference type="Proteomes" id="UP000887574"/>
    </source>
</evidence>
<feature type="domain" description="RRM" evidence="2">
    <location>
        <begin position="12"/>
        <end position="96"/>
    </location>
</feature>
<dbReference type="GO" id="GO:0005686">
    <property type="term" value="C:U2 snRNP"/>
    <property type="evidence" value="ECO:0007669"/>
    <property type="project" value="TreeGrafter"/>
</dbReference>
<dbReference type="NCBIfam" id="TIGR02464">
    <property type="entry name" value="ribofla_fusion"/>
    <property type="match status" value="1"/>
</dbReference>
<sequence>MRKMGKNVNVGANVFVGNLDAEVDEKLLFDTFSALVSFSSISFLGAENLRDTDTGNSKGFAFINFASFEASDLALEEGYQGERHGTAAERLLAAQNPLFPNDRPHQVFSDIPGLRPMPMAPPTPPMMGIGGLGGMPPPQMQVMQQGMPGMQAMQQGCKMPGQGMVPPPMQISQQPRIQVAEILMSLDGQLFTPFFTKIFIFSNHFCRRDLITVDGVCYTCVEQFYMYYKARVFGDEVNANKIMLANKPAIMKKVGSKSSTLIRRSGVRSRVQVMVIAALRKFEQNPDLLQHLLDTRDSILVEASEKDHFWGIGLGMKSPYLRDTSRWNGLNVLGKILMLVRTRLLQRHRLLFIEKSLSCRTKVNGRRCIPAEHTFSNEKKVAICCMTLTELRQWERFFIQGEKV</sequence>
<dbReference type="WBParaSite" id="jg23230">
    <property type="protein sequence ID" value="jg23230"/>
    <property type="gene ID" value="jg23230"/>
</dbReference>
<dbReference type="InterPro" id="IPR037238">
    <property type="entry name" value="YbiA-like_sf"/>
</dbReference>
<dbReference type="Proteomes" id="UP000887574">
    <property type="component" value="Unplaced"/>
</dbReference>
<dbReference type="InterPro" id="IPR000504">
    <property type="entry name" value="RRM_dom"/>
</dbReference>
<evidence type="ECO:0000256" key="1">
    <source>
        <dbReference type="PROSITE-ProRule" id="PRU00176"/>
    </source>
</evidence>
<dbReference type="Pfam" id="PF00076">
    <property type="entry name" value="RRM_1"/>
    <property type="match status" value="1"/>
</dbReference>
<dbReference type="GO" id="GO:0071011">
    <property type="term" value="C:precatalytic spliceosome"/>
    <property type="evidence" value="ECO:0007669"/>
    <property type="project" value="TreeGrafter"/>
</dbReference>
<dbReference type="GO" id="GO:0048026">
    <property type="term" value="P:positive regulation of mRNA splicing, via spliceosome"/>
    <property type="evidence" value="ECO:0007669"/>
    <property type="project" value="TreeGrafter"/>
</dbReference>
<dbReference type="PANTHER" id="PTHR48030">
    <property type="entry name" value="SPLICING FACTOR 3B SUBUNIT 4"/>
    <property type="match status" value="1"/>
</dbReference>
<dbReference type="PROSITE" id="PS50102">
    <property type="entry name" value="RRM"/>
    <property type="match status" value="1"/>
</dbReference>
<organism evidence="3 4">
    <name type="scientific">Ditylenchus dipsaci</name>
    <dbReference type="NCBI Taxonomy" id="166011"/>
    <lineage>
        <taxon>Eukaryota</taxon>
        <taxon>Metazoa</taxon>
        <taxon>Ecdysozoa</taxon>
        <taxon>Nematoda</taxon>
        <taxon>Chromadorea</taxon>
        <taxon>Rhabditida</taxon>
        <taxon>Tylenchina</taxon>
        <taxon>Tylenchomorpha</taxon>
        <taxon>Sphaerularioidea</taxon>
        <taxon>Anguinidae</taxon>
        <taxon>Anguininae</taxon>
        <taxon>Ditylenchus</taxon>
    </lineage>
</organism>
<keyword evidence="3" id="KW-1185">Reference proteome</keyword>
<dbReference type="SUPFAM" id="SSF143990">
    <property type="entry name" value="YbiA-like"/>
    <property type="match status" value="1"/>
</dbReference>
<dbReference type="Gene3D" id="1.10.357.40">
    <property type="entry name" value="YbiA-like"/>
    <property type="match status" value="1"/>
</dbReference>
<dbReference type="InterPro" id="IPR012677">
    <property type="entry name" value="Nucleotide-bd_a/b_plait_sf"/>
</dbReference>